<sequence>MSRVSLDEFLPFVMANCPDLPIELARAYIRRSIIEFAKKSGILKRVSTQPIQADVRDYFIITNDDENVVFVNAVYVNGSLDKRFYNHCIYEKCGGLSVGDALIHLSVNPERTNSDGLQIHYTACPTNSACEVDSIFFDDWREAIENGALARLFLLPNYSFTDFRLATYKDRAFYDAIKSARVITYKNYGKGFTFVKTKRWL</sequence>
<dbReference type="HOGENOM" id="CLU_1359836_0_0_4"/>
<organism evidence="1 2">
    <name type="scientific">Taylorella asinigenitalis (strain MCE3)</name>
    <dbReference type="NCBI Taxonomy" id="1008459"/>
    <lineage>
        <taxon>Bacteria</taxon>
        <taxon>Pseudomonadati</taxon>
        <taxon>Pseudomonadota</taxon>
        <taxon>Betaproteobacteria</taxon>
        <taxon>Burkholderiales</taxon>
        <taxon>Alcaligenaceae</taxon>
        <taxon>Taylorella</taxon>
    </lineage>
</organism>
<reference key="1">
    <citation type="submission" date="2011-09" db="EMBL/GenBank/DDBJ databases">
        <title>Genomic characterization of the Taylorella genus.</title>
        <authorList>
            <person name="Hebert L."/>
            <person name="Moumen B."/>
            <person name="Pons N."/>
            <person name="Duquesne F."/>
            <person name="Breuil M.-F."/>
            <person name="Goux D."/>
            <person name="Batto J.-M."/>
            <person name="Renault P."/>
            <person name="Laugier C."/>
            <person name="Petry S."/>
        </authorList>
    </citation>
    <scope>NUCLEOTIDE SEQUENCE</scope>
    <source>
        <strain>MCE3</strain>
    </source>
</reference>
<dbReference type="EMBL" id="CP003059">
    <property type="protein sequence ID" value="AEP36229.1"/>
    <property type="molecule type" value="Genomic_DNA"/>
</dbReference>
<evidence type="ECO:0000313" key="1">
    <source>
        <dbReference type="EMBL" id="AEP36229.1"/>
    </source>
</evidence>
<dbReference type="KEGG" id="tas:TASI_0454"/>
<dbReference type="Proteomes" id="UP000009284">
    <property type="component" value="Chromosome"/>
</dbReference>
<dbReference type="AlphaFoldDB" id="G4QCU9"/>
<name>G4QCU9_TAYAM</name>
<keyword evidence="2" id="KW-1185">Reference proteome</keyword>
<gene>
    <name evidence="1" type="ordered locus">TASI_0454</name>
</gene>
<proteinExistence type="predicted"/>
<dbReference type="RefSeq" id="WP_014111127.1">
    <property type="nucleotide sequence ID" value="NC_016043.1"/>
</dbReference>
<reference evidence="1 2" key="2">
    <citation type="journal article" date="2012" name="PLoS ONE">
        <title>Genomic characterization of the taylorella genus.</title>
        <authorList>
            <person name="Hebert L."/>
            <person name="Moumen B."/>
            <person name="Pons N."/>
            <person name="Duquesne F."/>
            <person name="Breuil M.F."/>
            <person name="Goux D."/>
            <person name="Batto J.M."/>
            <person name="Laugier C."/>
            <person name="Renault P."/>
            <person name="Petry S."/>
        </authorList>
    </citation>
    <scope>NUCLEOTIDE SEQUENCE [LARGE SCALE GENOMIC DNA]</scope>
    <source>
        <strain evidence="1 2">MCE3</strain>
    </source>
</reference>
<dbReference type="eggNOG" id="ENOG5033IPZ">
    <property type="taxonomic scope" value="Bacteria"/>
</dbReference>
<dbReference type="OrthoDB" id="9130968at2"/>
<evidence type="ECO:0000313" key="2">
    <source>
        <dbReference type="Proteomes" id="UP000009284"/>
    </source>
</evidence>
<protein>
    <submittedName>
        <fullName evidence="1">Putative phage protein</fullName>
    </submittedName>
</protein>
<accession>G4QCU9</accession>
<dbReference type="STRING" id="1008459.TASI_0454"/>